<name>A0A0U5JFM1_9BACT</name>
<organism evidence="1 2">
    <name type="scientific">Candidatus Protochlamydia naegleriophila</name>
    <dbReference type="NCBI Taxonomy" id="389348"/>
    <lineage>
        <taxon>Bacteria</taxon>
        <taxon>Pseudomonadati</taxon>
        <taxon>Chlamydiota</taxon>
        <taxon>Chlamydiia</taxon>
        <taxon>Parachlamydiales</taxon>
        <taxon>Parachlamydiaceae</taxon>
        <taxon>Candidatus Protochlamydia</taxon>
    </lineage>
</organism>
<evidence type="ECO:0000313" key="1">
    <source>
        <dbReference type="EMBL" id="CUI16693.1"/>
    </source>
</evidence>
<sequence>MRDSRNILITSGRSPVTLELARQLHHAGHKIYVADTLALHICRFSNAVDKSFLIRSPRLHTEGFIEDLLQIVSQEKIDLIIPVYEEAIYLSQSLHRFPAHCKVFTSSFELLHELHNKWLFNQKIQQLGLDAPKTHLLYSLDDVQKLDPAKSYAIKASYSRAGLKIKKLSPPHETLDIHIEVHNPWIAQEWLEGDRFCTYSVCHEGTVLAHAVYPVGYAVDGKGCIVFEAVNHEPILKWIQNFVKETHYTGQIAFDFFESDQRLLAIECNPRATSGAHLFRSEDRLDQAFLNSAQALIQPKFGNCKQLAIAMMIYGWKENAYPSNTWGRFFKMLFGIQDVVFSRDDLMPILAEPIVFSGIWLHSLRSKLSLPAFFMFDYEWNGDSSPSQVLPGKVAIPQSKKKQLIRESK</sequence>
<dbReference type="EMBL" id="LN879502">
    <property type="protein sequence ID" value="CUI16693.1"/>
    <property type="molecule type" value="Genomic_DNA"/>
</dbReference>
<dbReference type="Proteomes" id="UP000069902">
    <property type="component" value="Chromosome cPNK"/>
</dbReference>
<keyword evidence="2" id="KW-1185">Reference proteome</keyword>
<reference evidence="2" key="1">
    <citation type="submission" date="2015-09" db="EMBL/GenBank/DDBJ databases">
        <authorList>
            <person name="Bertelli C."/>
        </authorList>
    </citation>
    <scope>NUCLEOTIDE SEQUENCE [LARGE SCALE GENOMIC DNA]</scope>
    <source>
        <strain evidence="2">KNic</strain>
    </source>
</reference>
<dbReference type="PATRIC" id="fig|389348.3.peg.1187"/>
<gene>
    <name evidence="1" type="ORF">PNK_1076</name>
</gene>
<dbReference type="Gene3D" id="3.40.50.20">
    <property type="match status" value="1"/>
</dbReference>
<evidence type="ECO:0008006" key="3">
    <source>
        <dbReference type="Google" id="ProtNLM"/>
    </source>
</evidence>
<dbReference type="SUPFAM" id="SSF56059">
    <property type="entry name" value="Glutathione synthetase ATP-binding domain-like"/>
    <property type="match status" value="1"/>
</dbReference>
<evidence type="ECO:0000313" key="2">
    <source>
        <dbReference type="Proteomes" id="UP000069902"/>
    </source>
</evidence>
<dbReference type="RefSeq" id="WP_059060757.1">
    <property type="nucleotide sequence ID" value="NZ_LN879502.1"/>
</dbReference>
<dbReference type="KEGG" id="pnl:PNK_1076"/>
<dbReference type="InParanoid" id="A0A0U5JFM1"/>
<protein>
    <recommendedName>
        <fullName evidence="3">ATP-grasp domain-containing protein</fullName>
    </recommendedName>
</protein>
<dbReference type="Gene3D" id="3.30.470.20">
    <property type="entry name" value="ATP-grasp fold, B domain"/>
    <property type="match status" value="1"/>
</dbReference>
<accession>A0A0U5JFM1</accession>
<proteinExistence type="predicted"/>
<dbReference type="AlphaFoldDB" id="A0A0U5JFM1"/>
<dbReference type="STRING" id="389348.PNK_1076"/>